<protein>
    <recommendedName>
        <fullName evidence="3">Maturase K</fullName>
    </recommendedName>
</protein>
<dbReference type="AlphaFoldDB" id="A0AAV4R692"/>
<evidence type="ECO:0000313" key="2">
    <source>
        <dbReference type="Proteomes" id="UP001054945"/>
    </source>
</evidence>
<dbReference type="Proteomes" id="UP001054945">
    <property type="component" value="Unassembled WGS sequence"/>
</dbReference>
<evidence type="ECO:0000313" key="1">
    <source>
        <dbReference type="EMBL" id="GIY16975.1"/>
    </source>
</evidence>
<comment type="caution">
    <text evidence="1">The sequence shown here is derived from an EMBL/GenBank/DDBJ whole genome shotgun (WGS) entry which is preliminary data.</text>
</comment>
<sequence>MHSCRIHFPLISQPSRVPPIQSLRAFSREKLLLFFEDLIKERLFVWQAVNSKGLFRILLPKVTNSLDLINCGELRSFFSCYFSFLFVIEIYVGWPNKKKLYTLVSTTSLYLYTTLQLF</sequence>
<keyword evidence="2" id="KW-1185">Reference proteome</keyword>
<name>A0AAV4R692_CAEEX</name>
<reference evidence="1 2" key="1">
    <citation type="submission" date="2021-06" db="EMBL/GenBank/DDBJ databases">
        <title>Caerostris extrusa draft genome.</title>
        <authorList>
            <person name="Kono N."/>
            <person name="Arakawa K."/>
        </authorList>
    </citation>
    <scope>NUCLEOTIDE SEQUENCE [LARGE SCALE GENOMIC DNA]</scope>
</reference>
<proteinExistence type="predicted"/>
<evidence type="ECO:0008006" key="3">
    <source>
        <dbReference type="Google" id="ProtNLM"/>
    </source>
</evidence>
<accession>A0AAV4R692</accession>
<dbReference type="EMBL" id="BPLR01007445">
    <property type="protein sequence ID" value="GIY16975.1"/>
    <property type="molecule type" value="Genomic_DNA"/>
</dbReference>
<gene>
    <name evidence="1" type="ORF">CEXT_564551</name>
</gene>
<organism evidence="1 2">
    <name type="scientific">Caerostris extrusa</name>
    <name type="common">Bark spider</name>
    <name type="synonym">Caerostris bankana</name>
    <dbReference type="NCBI Taxonomy" id="172846"/>
    <lineage>
        <taxon>Eukaryota</taxon>
        <taxon>Metazoa</taxon>
        <taxon>Ecdysozoa</taxon>
        <taxon>Arthropoda</taxon>
        <taxon>Chelicerata</taxon>
        <taxon>Arachnida</taxon>
        <taxon>Araneae</taxon>
        <taxon>Araneomorphae</taxon>
        <taxon>Entelegynae</taxon>
        <taxon>Araneoidea</taxon>
        <taxon>Araneidae</taxon>
        <taxon>Caerostris</taxon>
    </lineage>
</organism>